<name>A0ABN8A8E0_9BACI</name>
<dbReference type="InterPro" id="IPR029044">
    <property type="entry name" value="Nucleotide-diphossugar_trans"/>
</dbReference>
<comment type="similarity">
    <text evidence="1">Belongs to the glycosyltransferase 2 family.</text>
</comment>
<dbReference type="EMBL" id="CAKJTJ010000010">
    <property type="protein sequence ID" value="CAG9621421.1"/>
    <property type="molecule type" value="Genomic_DNA"/>
</dbReference>
<accession>A0ABN8A8E0</accession>
<dbReference type="PANTHER" id="PTHR22916">
    <property type="entry name" value="GLYCOSYLTRANSFERASE"/>
    <property type="match status" value="1"/>
</dbReference>
<dbReference type="EC" id="2.4.-.-" evidence="3"/>
<evidence type="ECO:0000313" key="4">
    <source>
        <dbReference type="Proteomes" id="UP000789833"/>
    </source>
</evidence>
<evidence type="ECO:0000256" key="1">
    <source>
        <dbReference type="ARBA" id="ARBA00006739"/>
    </source>
</evidence>
<dbReference type="GO" id="GO:0016757">
    <property type="term" value="F:glycosyltransferase activity"/>
    <property type="evidence" value="ECO:0007669"/>
    <property type="project" value="UniProtKB-KW"/>
</dbReference>
<dbReference type="CDD" id="cd00761">
    <property type="entry name" value="Glyco_tranf_GTA_type"/>
    <property type="match status" value="1"/>
</dbReference>
<comment type="caution">
    <text evidence="3">The sequence shown here is derived from an EMBL/GenBank/DDBJ whole genome shotgun (WGS) entry which is preliminary data.</text>
</comment>
<keyword evidence="3" id="KW-0808">Transferase</keyword>
<dbReference type="Proteomes" id="UP000789833">
    <property type="component" value="Unassembled WGS sequence"/>
</dbReference>
<proteinExistence type="inferred from homology"/>
<sequence length="254" mass="29231">MNDTSNTPLVSIVTPVYNAEKHIQSCIDSILSQTYGNWELFLVDDCSSDKSLSLIKQYEEEYHQINVIQLKENSGAAVARNTAIEAASGKYIAFLDSDDLWVPTKLEKQVNFMEEQDIAFSFTKYSIIDESGNDLGKVVNIPDNIDYEGYLKNTIIGCLTVMLNIEKIGKMKMPLIRTRQDFAFWLSILKKGHIAYGIQEPLAKYRYVEGSISSNKFKTAKRNWYVYRQIERLSFFKSLWCFVNYAYNGVRKRA</sequence>
<keyword evidence="3" id="KW-0328">Glycosyltransferase</keyword>
<dbReference type="Gene3D" id="3.90.550.10">
    <property type="entry name" value="Spore Coat Polysaccharide Biosynthesis Protein SpsA, Chain A"/>
    <property type="match status" value="1"/>
</dbReference>
<reference evidence="3 4" key="1">
    <citation type="submission" date="2021-10" db="EMBL/GenBank/DDBJ databases">
        <authorList>
            <person name="Criscuolo A."/>
        </authorList>
    </citation>
    <scope>NUCLEOTIDE SEQUENCE [LARGE SCALE GENOMIC DNA]</scope>
    <source>
        <strain evidence="4">CIP 111883</strain>
    </source>
</reference>
<dbReference type="InterPro" id="IPR001173">
    <property type="entry name" value="Glyco_trans_2-like"/>
</dbReference>
<dbReference type="SUPFAM" id="SSF53448">
    <property type="entry name" value="Nucleotide-diphospho-sugar transferases"/>
    <property type="match status" value="1"/>
</dbReference>
<organism evidence="3 4">
    <name type="scientific">Sutcliffiella rhizosphaerae</name>
    <dbReference type="NCBI Taxonomy" id="2880967"/>
    <lineage>
        <taxon>Bacteria</taxon>
        <taxon>Bacillati</taxon>
        <taxon>Bacillota</taxon>
        <taxon>Bacilli</taxon>
        <taxon>Bacillales</taxon>
        <taxon>Bacillaceae</taxon>
        <taxon>Sutcliffiella</taxon>
    </lineage>
</organism>
<gene>
    <name evidence="3" type="primary">tuaG</name>
    <name evidence="3" type="ORF">BACCIP111883_02194</name>
</gene>
<protein>
    <submittedName>
        <fullName evidence="3">Teichuronic acid biosynthesis glycosyltransferase TuaG</fullName>
        <ecNumber evidence="3">2.4.-.-</ecNumber>
    </submittedName>
</protein>
<evidence type="ECO:0000259" key="2">
    <source>
        <dbReference type="Pfam" id="PF00535"/>
    </source>
</evidence>
<evidence type="ECO:0000313" key="3">
    <source>
        <dbReference type="EMBL" id="CAG9621421.1"/>
    </source>
</evidence>
<keyword evidence="4" id="KW-1185">Reference proteome</keyword>
<dbReference type="Pfam" id="PF00535">
    <property type="entry name" value="Glycos_transf_2"/>
    <property type="match status" value="1"/>
</dbReference>
<feature type="domain" description="Glycosyltransferase 2-like" evidence="2">
    <location>
        <begin position="11"/>
        <end position="132"/>
    </location>
</feature>
<dbReference type="PANTHER" id="PTHR22916:SF3">
    <property type="entry name" value="UDP-GLCNAC:BETAGAL BETA-1,3-N-ACETYLGLUCOSAMINYLTRANSFERASE-LIKE PROTEIN 1"/>
    <property type="match status" value="1"/>
</dbReference>
<dbReference type="RefSeq" id="WP_230501315.1">
    <property type="nucleotide sequence ID" value="NZ_CAKJTJ010000010.1"/>
</dbReference>